<comment type="similarity">
    <text evidence="3 12">Belongs to the ExbD/TolR family.</text>
</comment>
<proteinExistence type="inferred from homology"/>
<dbReference type="STRING" id="106649.GCA_000829655_03338"/>
<dbReference type="Gene3D" id="3.30.420.270">
    <property type="match status" value="1"/>
</dbReference>
<evidence type="ECO:0000256" key="9">
    <source>
        <dbReference type="ARBA" id="ARBA00022927"/>
    </source>
</evidence>
<keyword evidence="11 13" id="KW-0472">Membrane</keyword>
<evidence type="ECO:0000313" key="15">
    <source>
        <dbReference type="Proteomes" id="UP000887320"/>
    </source>
</evidence>
<keyword evidence="8 12" id="KW-0812">Transmembrane</keyword>
<dbReference type="KEGG" id="agu:AS4_04960"/>
<reference evidence="14" key="1">
    <citation type="submission" date="2021-07" db="EMBL/GenBank/DDBJ databases">
        <authorList>
            <person name="Fernandez M."/>
            <person name="Pereira P."/>
            <person name="Torres Tejerizo G.A."/>
            <person name="Gonzalez P."/>
            <person name="Agostini E."/>
        </authorList>
    </citation>
    <scope>NUCLEOTIDE SEQUENCE</scope>
    <source>
        <strain evidence="14">SFC 500-1A</strain>
    </source>
</reference>
<evidence type="ECO:0000256" key="13">
    <source>
        <dbReference type="SAM" id="Phobius"/>
    </source>
</evidence>
<evidence type="ECO:0000256" key="6">
    <source>
        <dbReference type="ARBA" id="ARBA00022475"/>
    </source>
</evidence>
<dbReference type="RefSeq" id="WP_004717995.1">
    <property type="nucleotide sequence ID" value="NZ_AP014630.1"/>
</dbReference>
<evidence type="ECO:0000256" key="3">
    <source>
        <dbReference type="ARBA" id="ARBA00005811"/>
    </source>
</evidence>
<dbReference type="GO" id="GO:0015031">
    <property type="term" value="P:protein transport"/>
    <property type="evidence" value="ECO:0007669"/>
    <property type="project" value="UniProtKB-KW"/>
</dbReference>
<sequence>MAFQLGEDNDSGMNEMNLIPLIDIMLVLMIIFLVTATVANPSIPLTLPKTTAEVIAPPPEAITISINQNGDVAWNDKVITLDELAKRFDEEGQKPVKPAVQLRADKESRYDTVAQVMSRASEAGLNDLAFMSDN</sequence>
<dbReference type="GO" id="GO:0022857">
    <property type="term" value="F:transmembrane transporter activity"/>
    <property type="evidence" value="ECO:0007669"/>
    <property type="project" value="InterPro"/>
</dbReference>
<evidence type="ECO:0000256" key="12">
    <source>
        <dbReference type="RuleBase" id="RU003879"/>
    </source>
</evidence>
<keyword evidence="10 13" id="KW-1133">Transmembrane helix</keyword>
<dbReference type="EMBL" id="JAHWXT010000003">
    <property type="protein sequence ID" value="MCF0264702.1"/>
    <property type="molecule type" value="Genomic_DNA"/>
</dbReference>
<comment type="function">
    <text evidence="1">Involved in the TonB-dependent energy-dependent transport of various receptor-bound substrates.</text>
</comment>
<dbReference type="GeneID" id="67742623"/>
<evidence type="ECO:0000313" key="14">
    <source>
        <dbReference type="EMBL" id="MCF0264702.1"/>
    </source>
</evidence>
<protein>
    <submittedName>
        <fullName evidence="14">Biopolymer transporter ExbD</fullName>
    </submittedName>
</protein>
<evidence type="ECO:0000256" key="5">
    <source>
        <dbReference type="ARBA" id="ARBA00022448"/>
    </source>
</evidence>
<evidence type="ECO:0000256" key="8">
    <source>
        <dbReference type="ARBA" id="ARBA00022692"/>
    </source>
</evidence>
<keyword evidence="5 12" id="KW-0813">Transport</keyword>
<evidence type="ECO:0000256" key="2">
    <source>
        <dbReference type="ARBA" id="ARBA00004249"/>
    </source>
</evidence>
<keyword evidence="7" id="KW-0997">Cell inner membrane</keyword>
<evidence type="ECO:0000256" key="11">
    <source>
        <dbReference type="ARBA" id="ARBA00023136"/>
    </source>
</evidence>
<dbReference type="PANTHER" id="PTHR30558">
    <property type="entry name" value="EXBD MEMBRANE COMPONENT OF PMF-DRIVEN MACROMOLECULE IMPORT SYSTEM"/>
    <property type="match status" value="1"/>
</dbReference>
<evidence type="ECO:0000256" key="10">
    <source>
        <dbReference type="ARBA" id="ARBA00022989"/>
    </source>
</evidence>
<keyword evidence="6" id="KW-1003">Cell membrane</keyword>
<comment type="subcellular location">
    <subcellularLocation>
        <location evidence="2">Cell inner membrane</location>
        <topology evidence="2">Single-pass type II membrane protein</topology>
    </subcellularLocation>
    <subcellularLocation>
        <location evidence="12">Cell membrane</location>
        <topology evidence="12">Single-pass type II membrane protein</topology>
    </subcellularLocation>
</comment>
<dbReference type="Pfam" id="PF02472">
    <property type="entry name" value="ExbD"/>
    <property type="match status" value="1"/>
</dbReference>
<evidence type="ECO:0000256" key="7">
    <source>
        <dbReference type="ARBA" id="ARBA00022519"/>
    </source>
</evidence>
<dbReference type="PANTHER" id="PTHR30558:SF12">
    <property type="entry name" value="BIOPOLYMER TRANSPORT PROTEIN EXBD"/>
    <property type="match status" value="1"/>
</dbReference>
<evidence type="ECO:0000256" key="4">
    <source>
        <dbReference type="ARBA" id="ARBA00011471"/>
    </source>
</evidence>
<dbReference type="AlphaFoldDB" id="A0A077KUZ5"/>
<name>A0A077KUZ5_ACIGI</name>
<feature type="transmembrane region" description="Helical" evidence="13">
    <location>
        <begin position="18"/>
        <end position="39"/>
    </location>
</feature>
<evidence type="ECO:0000256" key="1">
    <source>
        <dbReference type="ARBA" id="ARBA00003540"/>
    </source>
</evidence>
<keyword evidence="9 12" id="KW-0653">Protein transport</keyword>
<dbReference type="GO" id="GO:0005886">
    <property type="term" value="C:plasma membrane"/>
    <property type="evidence" value="ECO:0007669"/>
    <property type="project" value="UniProtKB-SubCell"/>
</dbReference>
<dbReference type="Proteomes" id="UP000887320">
    <property type="component" value="Unassembled WGS sequence"/>
</dbReference>
<accession>A0A077KUZ5</accession>
<dbReference type="InterPro" id="IPR003400">
    <property type="entry name" value="ExbD"/>
</dbReference>
<comment type="subunit">
    <text evidence="4">The accessory proteins ExbB and ExbD seem to form a complex with TonB.</text>
</comment>
<organism evidence="14 15">
    <name type="scientific">Acinetobacter guillouiae</name>
    <name type="common">Acinetobacter genomosp. 11</name>
    <dbReference type="NCBI Taxonomy" id="106649"/>
    <lineage>
        <taxon>Bacteria</taxon>
        <taxon>Pseudomonadati</taxon>
        <taxon>Pseudomonadota</taxon>
        <taxon>Gammaproteobacteria</taxon>
        <taxon>Moraxellales</taxon>
        <taxon>Moraxellaceae</taxon>
        <taxon>Acinetobacter</taxon>
    </lineage>
</organism>
<comment type="caution">
    <text evidence="14">The sequence shown here is derived from an EMBL/GenBank/DDBJ whole genome shotgun (WGS) entry which is preliminary data.</text>
</comment>
<gene>
    <name evidence="14" type="ORF">KW868_09520</name>
</gene>